<proteinExistence type="predicted"/>
<accession>E1YG96</accession>
<organism evidence="1">
    <name type="scientific">uncultured Desulfobacterium sp</name>
    <dbReference type="NCBI Taxonomy" id="201089"/>
    <lineage>
        <taxon>Bacteria</taxon>
        <taxon>Pseudomonadati</taxon>
        <taxon>Thermodesulfobacteriota</taxon>
        <taxon>Desulfobacteria</taxon>
        <taxon>Desulfobacterales</taxon>
        <taxon>Desulfobacteriaceae</taxon>
        <taxon>Desulfobacterium</taxon>
        <taxon>environmental samples</taxon>
    </lineage>
</organism>
<dbReference type="EMBL" id="FR695872">
    <property type="protein sequence ID" value="CBX29590.1"/>
    <property type="molecule type" value="Genomic_DNA"/>
</dbReference>
<evidence type="ECO:0000313" key="1">
    <source>
        <dbReference type="EMBL" id="CBX29590.1"/>
    </source>
</evidence>
<dbReference type="AlphaFoldDB" id="E1YG96"/>
<name>E1YG96_9BACT</name>
<protein>
    <submittedName>
        <fullName evidence="1">Uncharacterized protein</fullName>
    </submittedName>
</protein>
<gene>
    <name evidence="1" type="ORF">N47_J05710</name>
</gene>
<reference evidence="1" key="1">
    <citation type="journal article" date="2011" name="Environ. Microbiol.">
        <title>Genomic insights into the metabolic potential of the polycyclic aromatic hydrocarbon degrading sulfate-reducing Deltaproteobacterium N47.</title>
        <authorList>
            <person name="Bergmann F."/>
            <person name="Selesi D."/>
            <person name="Weinmaier T."/>
            <person name="Tischler P."/>
            <person name="Rattei T."/>
            <person name="Meckenstock R.U."/>
        </authorList>
    </citation>
    <scope>NUCLEOTIDE SEQUENCE</scope>
</reference>
<sequence length="44" mass="5193">MPGNKYRLKFSIALDGIYAKISLSKSRFMIFIRGLFQHIIEIYL</sequence>